<reference evidence="1" key="1">
    <citation type="submission" date="2019-06" db="EMBL/GenBank/DDBJ databases">
        <title>Complete mitochondrial genome sequencing of NWB CMS and Normal type.</title>
        <authorList>
            <person name="Zhang L."/>
            <person name="Wang Q."/>
            <person name="Wang Y."/>
        </authorList>
    </citation>
    <scope>NUCLEOTIDE SEQUENCE</scope>
    <source>
        <strain evidence="1">YB-A</strain>
    </source>
</reference>
<name>A0A650GAP7_RAPSA</name>
<geneLocation type="mitochondrion" evidence="1"/>
<keyword evidence="1" id="KW-0496">Mitochondrion</keyword>
<sequence length="73" mass="8421">MHQLWLFPPPIPLIHLHLLWNFVQNKFTFPCSCLGELRHSLTGRAGYNAKERACKQQLSILCAHCLLHSKVLT</sequence>
<accession>A0A650GAP7</accession>
<proteinExistence type="predicted"/>
<dbReference type="AlphaFoldDB" id="A0A650GAP7"/>
<gene>
    <name evidence="1" type="primary">orf73c</name>
</gene>
<organism evidence="1">
    <name type="scientific">Raphanus sativus</name>
    <name type="common">Radish</name>
    <name type="synonym">Raphanus raphanistrum var. sativus</name>
    <dbReference type="NCBI Taxonomy" id="3726"/>
    <lineage>
        <taxon>Eukaryota</taxon>
        <taxon>Viridiplantae</taxon>
        <taxon>Streptophyta</taxon>
        <taxon>Embryophyta</taxon>
        <taxon>Tracheophyta</taxon>
        <taxon>Spermatophyta</taxon>
        <taxon>Magnoliopsida</taxon>
        <taxon>eudicotyledons</taxon>
        <taxon>Gunneridae</taxon>
        <taxon>Pentapetalae</taxon>
        <taxon>rosids</taxon>
        <taxon>malvids</taxon>
        <taxon>Brassicales</taxon>
        <taxon>Brassicaceae</taxon>
        <taxon>Brassiceae</taxon>
        <taxon>Raphanus</taxon>
    </lineage>
</organism>
<evidence type="ECO:0000313" key="1">
    <source>
        <dbReference type="EMBL" id="QGW48309.1"/>
    </source>
</evidence>
<dbReference type="EMBL" id="MN056360">
    <property type="protein sequence ID" value="QGW48309.1"/>
    <property type="molecule type" value="Genomic_DNA"/>
</dbReference>
<protein>
    <submittedName>
        <fullName evidence="1">Uncharacterized protein</fullName>
    </submittedName>
</protein>